<reference evidence="4 5" key="1">
    <citation type="journal article" date="2012" name="J. Bacteriol.">
        <title>Complete genome sequences of Desulfosporosinus orientis DSM765T, Desulfosporosinus youngiae DSM17734T, Desulfosporosinus meridiei DSM13257T, and Desulfosporosinus acidiphilus DSM22704T.</title>
        <authorList>
            <person name="Pester M."/>
            <person name="Brambilla E."/>
            <person name="Alazard D."/>
            <person name="Rattei T."/>
            <person name="Weinmaier T."/>
            <person name="Han J."/>
            <person name="Lucas S."/>
            <person name="Lapidus A."/>
            <person name="Cheng J.F."/>
            <person name="Goodwin L."/>
            <person name="Pitluck S."/>
            <person name="Peters L."/>
            <person name="Ovchinnikova G."/>
            <person name="Teshima H."/>
            <person name="Detter J.C."/>
            <person name="Han C.S."/>
            <person name="Tapia R."/>
            <person name="Land M.L."/>
            <person name="Hauser L."/>
            <person name="Kyrpides N.C."/>
            <person name="Ivanova N.N."/>
            <person name="Pagani I."/>
            <person name="Huntmann M."/>
            <person name="Wei C.L."/>
            <person name="Davenport K.W."/>
            <person name="Daligault H."/>
            <person name="Chain P.S."/>
            <person name="Chen A."/>
            <person name="Mavromatis K."/>
            <person name="Markowitz V."/>
            <person name="Szeto E."/>
            <person name="Mikhailova N."/>
            <person name="Pati A."/>
            <person name="Wagner M."/>
            <person name="Woyke T."/>
            <person name="Ollivier B."/>
            <person name="Klenk H.P."/>
            <person name="Spring S."/>
            <person name="Loy A."/>
        </authorList>
    </citation>
    <scope>NUCLEOTIDE SEQUENCE [LARGE SCALE GENOMIC DNA]</scope>
    <source>
        <strain evidence="5">ATCC BAA-275 / DSM 13257 / NCIMB 13706 / S10</strain>
    </source>
</reference>
<evidence type="ECO:0000313" key="4">
    <source>
        <dbReference type="EMBL" id="AFQ46296.1"/>
    </source>
</evidence>
<dbReference type="SUPFAM" id="SSF53041">
    <property type="entry name" value="Resolvase-like"/>
    <property type="match status" value="1"/>
</dbReference>
<dbReference type="InterPro" id="IPR011109">
    <property type="entry name" value="DNA_bind_recombinase_dom"/>
</dbReference>
<dbReference type="Pfam" id="PF07508">
    <property type="entry name" value="Recombinase"/>
    <property type="match status" value="1"/>
</dbReference>
<dbReference type="PROSITE" id="PS51736">
    <property type="entry name" value="RECOMBINASES_3"/>
    <property type="match status" value="1"/>
</dbReference>
<dbReference type="InterPro" id="IPR036162">
    <property type="entry name" value="Resolvase-like_N_sf"/>
</dbReference>
<dbReference type="CDD" id="cd00338">
    <property type="entry name" value="Ser_Recombinase"/>
    <property type="match status" value="1"/>
</dbReference>
<sequence length="536" mass="61159">MTRIIRAASYARYSSDNQREESIAAQDRAIEEYCKRKGYVLVKRYADEAKSATTDNRSDFQRIFEESMLGAFEVLVVHKLDRFARNRYDSAHYKRKLKLNGIRLESVLEQLDNSPESVILESVLEGMAEYYSKNLAREVRKGLNENAIKAVHNGGRPAYGLQVNPETRMYEIDEKRYRAVQMYFEGLDADFTRAEIARQINRAGFRTYTGDEFKITSFDTWAGNQKYKGDYVWNASSSKDDSGKRNSHLKKPSEEQIVIEGAIPAIVSKELWERVNAKLKKRQSNSDKARLKAKEVYLLSSLLFCSLCGSQISGESYTSRGRKYSYYKCSSKCENKGIPKELLEKIVIEKLIEICFSPEAVQQIVEKVKKLYKERQSEVADDATPLKEEIALLDGKINNWIDAIGDGVLDRNTLASKIKEANEKKAFLSSQLAQVEIIQKTPEIDDAAIVKVLNDKKTHLLSHNQKDQKAVIQEYVDSINVHFTSDKKLDMEIIVKFDMLGVPMVEARGLAPLYRRTTTKASTRVSFNLNFASLDS</sequence>
<feature type="domain" description="Resolvase/invertase-type recombinase catalytic" evidence="2">
    <location>
        <begin position="6"/>
        <end position="154"/>
    </location>
</feature>
<dbReference type="PANTHER" id="PTHR30461:SF23">
    <property type="entry name" value="DNA RECOMBINASE-RELATED"/>
    <property type="match status" value="1"/>
</dbReference>
<name>J7J5W0_DESMD</name>
<dbReference type="Pfam" id="PF13408">
    <property type="entry name" value="Zn_ribbon_recom"/>
    <property type="match status" value="1"/>
</dbReference>
<reference evidence="5" key="2">
    <citation type="submission" date="2012-08" db="EMBL/GenBank/DDBJ databases">
        <title>Finished genome of Desulfosporosinus meridiei DSM 13257.</title>
        <authorList>
            <person name="Huntemann M."/>
            <person name="Wei C.-L."/>
            <person name="Han J."/>
            <person name="Detter J.C."/>
            <person name="Han C."/>
            <person name="Davenport K."/>
            <person name="Daligault H."/>
            <person name="Erkkila T."/>
            <person name="Gu W."/>
            <person name="Munk A.C.C."/>
            <person name="Teshima H."/>
            <person name="Xu Y."/>
            <person name="Chain P."/>
            <person name="Tapia R."/>
            <person name="Chen A."/>
            <person name="Krypides N."/>
            <person name="Mavromatis K."/>
            <person name="Markowitz V."/>
            <person name="Szeto E."/>
            <person name="Ivanova N."/>
            <person name="Mikhailova N."/>
            <person name="Ovchinnikova G."/>
            <person name="Pagani I."/>
            <person name="Pati A."/>
            <person name="Goodwin L."/>
            <person name="Peters L."/>
            <person name="Pitluck S."/>
            <person name="Woyke T."/>
            <person name="Pester M."/>
            <person name="Spring S."/>
            <person name="Ollivier B."/>
            <person name="Rattei T."/>
            <person name="Klenk H.-P."/>
            <person name="Wagner M."/>
            <person name="Loy A."/>
        </authorList>
    </citation>
    <scope>NUCLEOTIDE SEQUENCE [LARGE SCALE GENOMIC DNA]</scope>
    <source>
        <strain evidence="5">ATCC BAA-275 / DSM 13257 / NCIMB 13706 / S10</strain>
    </source>
</reference>
<dbReference type="InterPro" id="IPR025827">
    <property type="entry name" value="Zn_ribbon_recom_dom"/>
</dbReference>
<keyword evidence="1" id="KW-0175">Coiled coil</keyword>
<protein>
    <submittedName>
        <fullName evidence="4">Site-specific recombinase, DNA invertase Pin</fullName>
    </submittedName>
</protein>
<dbReference type="HOGENOM" id="CLU_010686_18_11_9"/>
<proteinExistence type="predicted"/>
<feature type="domain" description="Recombinase" evidence="3">
    <location>
        <begin position="158"/>
        <end position="285"/>
    </location>
</feature>
<evidence type="ECO:0000313" key="5">
    <source>
        <dbReference type="Proteomes" id="UP000005262"/>
    </source>
</evidence>
<evidence type="ECO:0000256" key="1">
    <source>
        <dbReference type="SAM" id="Coils"/>
    </source>
</evidence>
<feature type="coiled-coil region" evidence="1">
    <location>
        <begin position="411"/>
        <end position="438"/>
    </location>
</feature>
<dbReference type="InterPro" id="IPR050639">
    <property type="entry name" value="SSR_resolvase"/>
</dbReference>
<dbReference type="Proteomes" id="UP000005262">
    <property type="component" value="Chromosome"/>
</dbReference>
<dbReference type="eggNOG" id="COG1961">
    <property type="taxonomic scope" value="Bacteria"/>
</dbReference>
<dbReference type="Gene3D" id="3.40.50.1390">
    <property type="entry name" value="Resolvase, N-terminal catalytic domain"/>
    <property type="match status" value="1"/>
</dbReference>
<accession>J7J5W0</accession>
<dbReference type="AlphaFoldDB" id="J7J5W0"/>
<evidence type="ECO:0000259" key="3">
    <source>
        <dbReference type="PROSITE" id="PS51737"/>
    </source>
</evidence>
<dbReference type="InterPro" id="IPR006119">
    <property type="entry name" value="Resolv_N"/>
</dbReference>
<dbReference type="InterPro" id="IPR038109">
    <property type="entry name" value="DNA_bind_recomb_sf"/>
</dbReference>
<gene>
    <name evidence="4" type="ordered locus">Desmer_4491</name>
</gene>
<dbReference type="Pfam" id="PF00239">
    <property type="entry name" value="Resolvase"/>
    <property type="match status" value="1"/>
</dbReference>
<dbReference type="KEGG" id="dmi:Desmer_4491"/>
<keyword evidence="5" id="KW-1185">Reference proteome</keyword>
<dbReference type="STRING" id="768704.Desmer_4491"/>
<evidence type="ECO:0000259" key="2">
    <source>
        <dbReference type="PROSITE" id="PS51736"/>
    </source>
</evidence>
<dbReference type="EMBL" id="CP003629">
    <property type="protein sequence ID" value="AFQ46296.1"/>
    <property type="molecule type" value="Genomic_DNA"/>
</dbReference>
<dbReference type="GO" id="GO:0000150">
    <property type="term" value="F:DNA strand exchange activity"/>
    <property type="evidence" value="ECO:0007669"/>
    <property type="project" value="InterPro"/>
</dbReference>
<organism evidence="4 5">
    <name type="scientific">Desulfosporosinus meridiei (strain ATCC BAA-275 / DSM 13257 / KCTC 12902 / NCIMB 13706 / S10)</name>
    <dbReference type="NCBI Taxonomy" id="768704"/>
    <lineage>
        <taxon>Bacteria</taxon>
        <taxon>Bacillati</taxon>
        <taxon>Bacillota</taxon>
        <taxon>Clostridia</taxon>
        <taxon>Eubacteriales</taxon>
        <taxon>Desulfitobacteriaceae</taxon>
        <taxon>Desulfosporosinus</taxon>
    </lineage>
</organism>
<dbReference type="Gene3D" id="3.90.1750.20">
    <property type="entry name" value="Putative Large Serine Recombinase, Chain B, Domain 2"/>
    <property type="match status" value="1"/>
</dbReference>
<dbReference type="SMART" id="SM00857">
    <property type="entry name" value="Resolvase"/>
    <property type="match status" value="1"/>
</dbReference>
<dbReference type="PROSITE" id="PS51737">
    <property type="entry name" value="RECOMBINASE_DNA_BIND"/>
    <property type="match status" value="1"/>
</dbReference>
<dbReference type="GO" id="GO:0003677">
    <property type="term" value="F:DNA binding"/>
    <property type="evidence" value="ECO:0007669"/>
    <property type="project" value="InterPro"/>
</dbReference>
<dbReference type="PANTHER" id="PTHR30461">
    <property type="entry name" value="DNA-INVERTASE FROM LAMBDOID PROPHAGE"/>
    <property type="match status" value="1"/>
</dbReference>